<evidence type="ECO:0000313" key="6">
    <source>
        <dbReference type="EMBL" id="RBP99935.1"/>
    </source>
</evidence>
<dbReference type="InterPro" id="IPR008515">
    <property type="entry name" value="Ubiquitin-like_Pup"/>
</dbReference>
<organism evidence="6 7">
    <name type="scientific">Bifidobacterium xylocopae</name>
    <dbReference type="NCBI Taxonomy" id="2493119"/>
    <lineage>
        <taxon>Bacteria</taxon>
        <taxon>Bacillati</taxon>
        <taxon>Actinomycetota</taxon>
        <taxon>Actinomycetes</taxon>
        <taxon>Bifidobacteriales</taxon>
        <taxon>Bifidobacteriaceae</taxon>
        <taxon>Bifidobacterium</taxon>
    </lineage>
</organism>
<evidence type="ECO:0000256" key="1">
    <source>
        <dbReference type="ARBA" id="ARBA00004707"/>
    </source>
</evidence>
<dbReference type="GO" id="GO:0010498">
    <property type="term" value="P:proteasomal protein catabolic process"/>
    <property type="evidence" value="ECO:0007669"/>
    <property type="project" value="InterPro"/>
</dbReference>
<gene>
    <name evidence="6" type="ORF">CRD59_00220</name>
</gene>
<reference evidence="6 7" key="1">
    <citation type="submission" date="2017-10" db="EMBL/GenBank/DDBJ databases">
        <title>Bifidobacterium xylocopum sp. nov. and Bifidobacterium aemilianum sp. nov., from the carpenter bee (Xylocopa violacea) digestive tract.</title>
        <authorList>
            <person name="Alberoni D."/>
            <person name="Baffoni L."/>
            <person name="Di Gioia D."/>
            <person name="Gaggia F."/>
            <person name="Biavati B."/>
        </authorList>
    </citation>
    <scope>NUCLEOTIDE SEQUENCE [LARGE SCALE GENOMIC DNA]</scope>
    <source>
        <strain evidence="6 7">XV2</strain>
    </source>
</reference>
<dbReference type="GO" id="GO:0031386">
    <property type="term" value="F:protein tag activity"/>
    <property type="evidence" value="ECO:0007669"/>
    <property type="project" value="InterPro"/>
</dbReference>
<dbReference type="RefSeq" id="WP_113852598.1">
    <property type="nucleotide sequence ID" value="NZ_PDCH01000001.1"/>
</dbReference>
<dbReference type="GO" id="GO:0070490">
    <property type="term" value="P:protein pupylation"/>
    <property type="evidence" value="ECO:0007669"/>
    <property type="project" value="InterPro"/>
</dbReference>
<dbReference type="GO" id="GO:0070628">
    <property type="term" value="F:proteasome binding"/>
    <property type="evidence" value="ECO:0007669"/>
    <property type="project" value="InterPro"/>
</dbReference>
<comment type="caution">
    <text evidence="6">The sequence shown here is derived from an EMBL/GenBank/DDBJ whole genome shotgun (WGS) entry which is preliminary data.</text>
</comment>
<sequence length="69" mass="7482">MVRHAETSGAPPQAQSLARSAQARNQASERLGRLDQVLDDLECVLQADVEDLVDGFVQDGGEYGDIRGR</sequence>
<protein>
    <recommendedName>
        <fullName evidence="3">Prokaryotic ubiquitin-like protein Pup</fullName>
    </recommendedName>
    <alternativeName>
        <fullName evidence="4">Bacterial ubiquitin-like modifier</fullName>
    </alternativeName>
</protein>
<dbReference type="GO" id="GO:0019941">
    <property type="term" value="P:modification-dependent protein catabolic process"/>
    <property type="evidence" value="ECO:0007669"/>
    <property type="project" value="InterPro"/>
</dbReference>
<dbReference type="AlphaFoldDB" id="A0A366KDX8"/>
<dbReference type="Pfam" id="PF05639">
    <property type="entry name" value="Pup"/>
    <property type="match status" value="1"/>
</dbReference>
<name>A0A366KDX8_9BIFI</name>
<dbReference type="UniPathway" id="UPA00997"/>
<evidence type="ECO:0000256" key="3">
    <source>
        <dbReference type="ARBA" id="ARBA00016748"/>
    </source>
</evidence>
<evidence type="ECO:0000313" key="7">
    <source>
        <dbReference type="Proteomes" id="UP000252345"/>
    </source>
</evidence>
<dbReference type="Proteomes" id="UP000252345">
    <property type="component" value="Unassembled WGS sequence"/>
</dbReference>
<evidence type="ECO:0000256" key="4">
    <source>
        <dbReference type="ARBA" id="ARBA00032321"/>
    </source>
</evidence>
<evidence type="ECO:0000256" key="2">
    <source>
        <dbReference type="ARBA" id="ARBA00010616"/>
    </source>
</evidence>
<proteinExistence type="inferred from homology"/>
<comment type="pathway">
    <text evidence="1">Protein degradation; proteasomal Pup-dependent pathway.</text>
</comment>
<feature type="region of interest" description="Disordered" evidence="5">
    <location>
        <begin position="1"/>
        <end position="26"/>
    </location>
</feature>
<dbReference type="EMBL" id="PDCH01000001">
    <property type="protein sequence ID" value="RBP99935.1"/>
    <property type="molecule type" value="Genomic_DNA"/>
</dbReference>
<evidence type="ECO:0000256" key="5">
    <source>
        <dbReference type="SAM" id="MobiDB-lite"/>
    </source>
</evidence>
<keyword evidence="7" id="KW-1185">Reference proteome</keyword>
<comment type="similarity">
    <text evidence="2">Belongs to the prokaryotic ubiquitin-like protein family.</text>
</comment>
<accession>A0A366KDX8</accession>
<feature type="compositionally biased region" description="Low complexity" evidence="5">
    <location>
        <begin position="10"/>
        <end position="26"/>
    </location>
</feature>